<sequence>MANEKYTTIDEKVCDAATNFSRLFFHSFDVKRGALIQMFTLDNPTFVFNGQPYQGYDNIKQFLHDHPDTDHFINVLDGHQVDFDMGYTDPIHMVCSGRVKSGKYMKPFTSTFLLVKEDGLHRAKAVQMRYLY</sequence>
<evidence type="ECO:0000313" key="4">
    <source>
        <dbReference type="WBParaSite" id="SSTP_0000242800.1"/>
    </source>
</evidence>
<protein>
    <recommendedName>
        <fullName evidence="1">NTF2-related export protein</fullName>
    </recommendedName>
</protein>
<evidence type="ECO:0000259" key="2">
    <source>
        <dbReference type="PROSITE" id="PS50177"/>
    </source>
</evidence>
<proteinExistence type="predicted"/>
<dbReference type="WBParaSite" id="TCONS_00006584.p1">
    <property type="protein sequence ID" value="TCONS_00006584.p1"/>
    <property type="gene ID" value="XLOC_004719"/>
</dbReference>
<dbReference type="AlphaFoldDB" id="A0A0K0DYW2"/>
<keyword evidence="1" id="KW-0963">Cytoplasm</keyword>
<dbReference type="GO" id="GO:0005634">
    <property type="term" value="C:nucleus"/>
    <property type="evidence" value="ECO:0007669"/>
    <property type="project" value="UniProtKB-SubCell"/>
</dbReference>
<dbReference type="SUPFAM" id="SSF54427">
    <property type="entry name" value="NTF2-like"/>
    <property type="match status" value="1"/>
</dbReference>
<dbReference type="PROSITE" id="PS50177">
    <property type="entry name" value="NTF2_DOMAIN"/>
    <property type="match status" value="1"/>
</dbReference>
<dbReference type="Proteomes" id="UP000035681">
    <property type="component" value="Unplaced"/>
</dbReference>
<dbReference type="InterPro" id="IPR018222">
    <property type="entry name" value="Nuclear_transport_factor_2_euk"/>
</dbReference>
<dbReference type="InterPro" id="IPR045875">
    <property type="entry name" value="NTF2"/>
</dbReference>
<name>A0A0K0DYW2_STRER</name>
<keyword evidence="1" id="KW-0813">Transport</keyword>
<comment type="function">
    <text evidence="1">Has a role in nuclear-cytoplasmic transport of proteins and mRNAs.</text>
</comment>
<evidence type="ECO:0000313" key="3">
    <source>
        <dbReference type="Proteomes" id="UP000035681"/>
    </source>
</evidence>
<dbReference type="InterPro" id="IPR002075">
    <property type="entry name" value="NTF2_dom"/>
</dbReference>
<dbReference type="InterPro" id="IPR032710">
    <property type="entry name" value="NTF2-like_dom_sf"/>
</dbReference>
<dbReference type="PANTHER" id="PTHR12612">
    <property type="entry name" value="NUCLEAR TRANSPORT FACTOR 2"/>
    <property type="match status" value="1"/>
</dbReference>
<organism evidence="4">
    <name type="scientific">Strongyloides stercoralis</name>
    <name type="common">Threadworm</name>
    <dbReference type="NCBI Taxonomy" id="6248"/>
    <lineage>
        <taxon>Eukaryota</taxon>
        <taxon>Metazoa</taxon>
        <taxon>Ecdysozoa</taxon>
        <taxon>Nematoda</taxon>
        <taxon>Chromadorea</taxon>
        <taxon>Rhabditida</taxon>
        <taxon>Tylenchina</taxon>
        <taxon>Panagrolaimomorpha</taxon>
        <taxon>Strongyloidoidea</taxon>
        <taxon>Strongyloididae</taxon>
        <taxon>Strongyloides</taxon>
    </lineage>
</organism>
<reference evidence="4" key="1">
    <citation type="submission" date="2015-08" db="UniProtKB">
        <authorList>
            <consortium name="WormBaseParasite"/>
        </authorList>
    </citation>
    <scope>IDENTIFICATION</scope>
</reference>
<dbReference type="Pfam" id="PF02136">
    <property type="entry name" value="NTF2"/>
    <property type="match status" value="1"/>
</dbReference>
<dbReference type="Gene3D" id="3.10.450.50">
    <property type="match status" value="1"/>
</dbReference>
<accession>A0A0K0DYW2</accession>
<dbReference type="STRING" id="6248.A0A0K0DYW2"/>
<feature type="domain" description="NTF2" evidence="2">
    <location>
        <begin position="16"/>
        <end position="132"/>
    </location>
</feature>
<keyword evidence="3" id="KW-1185">Reference proteome</keyword>
<dbReference type="GO" id="GO:0005737">
    <property type="term" value="C:cytoplasm"/>
    <property type="evidence" value="ECO:0007669"/>
    <property type="project" value="UniProtKB-SubCell"/>
</dbReference>
<dbReference type="GO" id="GO:0015031">
    <property type="term" value="P:protein transport"/>
    <property type="evidence" value="ECO:0007669"/>
    <property type="project" value="UniProtKB-KW"/>
</dbReference>
<keyword evidence="1" id="KW-0653">Protein transport</keyword>
<dbReference type="GO" id="GO:0051028">
    <property type="term" value="P:mRNA transport"/>
    <property type="evidence" value="ECO:0007669"/>
    <property type="project" value="UniProtKB-UniRule"/>
</dbReference>
<dbReference type="GO" id="GO:0006913">
    <property type="term" value="P:nucleocytoplasmic transport"/>
    <property type="evidence" value="ECO:0007669"/>
    <property type="project" value="UniProtKB-UniRule"/>
</dbReference>
<evidence type="ECO:0000256" key="1">
    <source>
        <dbReference type="RuleBase" id="RU369002"/>
    </source>
</evidence>
<keyword evidence="1" id="KW-0539">Nucleus</keyword>
<dbReference type="WBParaSite" id="SSTP_0000242800.1">
    <property type="protein sequence ID" value="SSTP_0000242800.1"/>
    <property type="gene ID" value="SSTP_0000242800"/>
</dbReference>
<comment type="subcellular location">
    <subcellularLocation>
        <location evidence="1">Cytoplasm</location>
    </subcellularLocation>
    <subcellularLocation>
        <location evidence="1">Nucleus</location>
    </subcellularLocation>
</comment>